<name>A0A2U8VX13_9HYPH</name>
<dbReference type="NCBIfam" id="TIGR01552">
    <property type="entry name" value="phd_fam"/>
    <property type="match status" value="1"/>
</dbReference>
<evidence type="ECO:0000313" key="2">
    <source>
        <dbReference type="EMBL" id="AWN37676.1"/>
    </source>
</evidence>
<dbReference type="EMBL" id="CP029551">
    <property type="protein sequence ID" value="AWN37676.1"/>
    <property type="molecule type" value="Genomic_DNA"/>
</dbReference>
<evidence type="ECO:0000256" key="1">
    <source>
        <dbReference type="ARBA" id="ARBA00009981"/>
    </source>
</evidence>
<dbReference type="OrthoDB" id="9958344at2"/>
<dbReference type="Gene3D" id="3.40.1620.10">
    <property type="entry name" value="YefM-like domain"/>
    <property type="match status" value="1"/>
</dbReference>
<comment type="similarity">
    <text evidence="1">Belongs to the phD/YefM antitoxin family.</text>
</comment>
<dbReference type="KEGG" id="meti:DK427_19705"/>
<gene>
    <name evidence="2" type="ORF">DK427_19705</name>
</gene>
<organism evidence="2 3">
    <name type="scientific">Methylobacterium radiodurans</name>
    <dbReference type="NCBI Taxonomy" id="2202828"/>
    <lineage>
        <taxon>Bacteria</taxon>
        <taxon>Pseudomonadati</taxon>
        <taxon>Pseudomonadota</taxon>
        <taxon>Alphaproteobacteria</taxon>
        <taxon>Hyphomicrobiales</taxon>
        <taxon>Methylobacteriaceae</taxon>
        <taxon>Methylobacterium</taxon>
    </lineage>
</organism>
<sequence length="94" mass="10396">MDVMERDAGRRWNAEELGQGFGAVAREAVATGPTTVTQSGGEDLVVISKRQFERDYRLTPQAYVRDNRVSQEAADLLDEMMAEARANHPAPFGI</sequence>
<evidence type="ECO:0000313" key="3">
    <source>
        <dbReference type="Proteomes" id="UP000246058"/>
    </source>
</evidence>
<dbReference type="InterPro" id="IPR036165">
    <property type="entry name" value="YefM-like_sf"/>
</dbReference>
<dbReference type="RefSeq" id="WP_109952742.1">
    <property type="nucleotide sequence ID" value="NZ_CP029551.1"/>
</dbReference>
<protein>
    <recommendedName>
        <fullName evidence="4">Prevent-host-death protein</fullName>
    </recommendedName>
</protein>
<keyword evidence="3" id="KW-1185">Reference proteome</keyword>
<dbReference type="AlphaFoldDB" id="A0A2U8VX13"/>
<evidence type="ECO:0008006" key="4">
    <source>
        <dbReference type="Google" id="ProtNLM"/>
    </source>
</evidence>
<accession>A0A2U8VX13</accession>
<dbReference type="SUPFAM" id="SSF143120">
    <property type="entry name" value="YefM-like"/>
    <property type="match status" value="1"/>
</dbReference>
<reference evidence="2 3" key="1">
    <citation type="submission" date="2018-05" db="EMBL/GenBank/DDBJ databases">
        <title>Complete Genome Sequence of Methylobacterium sp. 17Sr1-43.</title>
        <authorList>
            <person name="Srinivasan S."/>
        </authorList>
    </citation>
    <scope>NUCLEOTIDE SEQUENCE [LARGE SCALE GENOMIC DNA]</scope>
    <source>
        <strain evidence="2 3">17Sr1-43</strain>
    </source>
</reference>
<dbReference type="Proteomes" id="UP000246058">
    <property type="component" value="Chromosome"/>
</dbReference>
<proteinExistence type="inferred from homology"/>